<feature type="domain" description="CobQ/CobB/MinD/ParA nucleotide binding" evidence="8">
    <location>
        <begin position="5"/>
        <end position="237"/>
    </location>
</feature>
<sequence length="489" mass="52177">MARAIMIQGAGSNVGKSMLVAGLCRHFARQGLRVRPFKPQNMSNNAAVTADGGEIGRAQALQALACGVEPLVDMNPVLLKPESDTGSQVIVQGKRLATVRARAYAKLKPQLLKACLESFHRLSNDADLVIVEGAGSPAEINLRAGDIANMGFAEAAGVPVILAGDIDRGGVIAQLVGTRMVLPPDDAARIKGFLVNKFRGDVTLFDDGMTAIADRTGWPPLGVVPWFDHAHRLPAEDILDIRSSQRDGAFRIAVPRLRRIANFDDLDPLSADPALSVDVVPPGRPLPVCDLILIPGSKTTIDDLEAFRAEGWDIDLAAHVRRGGHVLGICGGYQMLGRRISDPEGLEGAPREVAGLGMLDIETTMQPRKHLNRVRAQDLASGAEVSGYEIHLGETTGPDTQNGWLVRGGEVIGAASADGRVRGCYLHGLFSEDGFRRAYLARLGAQASDMDYGTGVQETLDRLADHLADCLDTSAILDRAAPIRRPVAS</sequence>
<evidence type="ECO:0000256" key="5">
    <source>
        <dbReference type="ARBA" id="ARBA00022962"/>
    </source>
</evidence>
<dbReference type="EMBL" id="BPFH01000001">
    <property type="protein sequence ID" value="GIT93832.1"/>
    <property type="molecule type" value="Genomic_DNA"/>
</dbReference>
<dbReference type="Pfam" id="PF07685">
    <property type="entry name" value="GATase_3"/>
    <property type="match status" value="1"/>
</dbReference>
<dbReference type="RefSeq" id="WP_220747341.1">
    <property type="nucleotide sequence ID" value="NZ_BPFH01000001.1"/>
</dbReference>
<evidence type="ECO:0000256" key="7">
    <source>
        <dbReference type="HAMAP-Rule" id="MF_00028"/>
    </source>
</evidence>
<dbReference type="NCBIfam" id="TIGR00313">
    <property type="entry name" value="cobQ"/>
    <property type="match status" value="1"/>
</dbReference>
<name>A0ABQ4NHB3_9RHOB</name>
<dbReference type="Gene3D" id="3.40.50.880">
    <property type="match status" value="1"/>
</dbReference>
<reference evidence="10 11" key="1">
    <citation type="submission" date="2021-05" db="EMBL/GenBank/DDBJ databases">
        <title>Bacteria Genome sequencing.</title>
        <authorList>
            <person name="Takabe Y."/>
            <person name="Nakajima Y."/>
            <person name="Suzuki S."/>
            <person name="Shiozaki T."/>
        </authorList>
    </citation>
    <scope>NUCLEOTIDE SEQUENCE [LARGE SCALE GENOMIC DNA]</scope>
    <source>
        <strain evidence="10 11">AI_62</strain>
    </source>
</reference>
<evidence type="ECO:0000256" key="6">
    <source>
        <dbReference type="ARBA" id="ARBA00025166"/>
    </source>
</evidence>
<evidence type="ECO:0000313" key="10">
    <source>
        <dbReference type="EMBL" id="GIT93832.1"/>
    </source>
</evidence>
<organism evidence="10 11">
    <name type="scientific">Jannaschia pagri</name>
    <dbReference type="NCBI Taxonomy" id="2829797"/>
    <lineage>
        <taxon>Bacteria</taxon>
        <taxon>Pseudomonadati</taxon>
        <taxon>Pseudomonadota</taxon>
        <taxon>Alphaproteobacteria</taxon>
        <taxon>Rhodobacterales</taxon>
        <taxon>Roseobacteraceae</taxon>
        <taxon>Jannaschia</taxon>
    </lineage>
</organism>
<dbReference type="Pfam" id="PF01656">
    <property type="entry name" value="CbiA"/>
    <property type="match status" value="1"/>
</dbReference>
<dbReference type="NCBIfam" id="NF001989">
    <property type="entry name" value="PRK00784.1"/>
    <property type="match status" value="1"/>
</dbReference>
<keyword evidence="4 7" id="KW-0169">Cobalamin biosynthesis</keyword>
<evidence type="ECO:0000313" key="11">
    <source>
        <dbReference type="Proteomes" id="UP000786693"/>
    </source>
</evidence>
<dbReference type="Gene3D" id="3.40.50.300">
    <property type="entry name" value="P-loop containing nucleotide triphosphate hydrolases"/>
    <property type="match status" value="1"/>
</dbReference>
<dbReference type="PANTHER" id="PTHR21343">
    <property type="entry name" value="DETHIOBIOTIN SYNTHETASE"/>
    <property type="match status" value="1"/>
</dbReference>
<dbReference type="SUPFAM" id="SSF52317">
    <property type="entry name" value="Class I glutamine amidotransferase-like"/>
    <property type="match status" value="1"/>
</dbReference>
<feature type="active site" description="Nucleophile" evidence="7">
    <location>
        <position position="330"/>
    </location>
</feature>
<feature type="domain" description="CobB/CobQ-like glutamine amidotransferase" evidence="9">
    <location>
        <begin position="251"/>
        <end position="433"/>
    </location>
</feature>
<dbReference type="InterPro" id="IPR004459">
    <property type="entry name" value="CobQ_synth"/>
</dbReference>
<gene>
    <name evidence="7 10" type="primary">cobQ</name>
    <name evidence="10" type="ORF">JANAI62_04550</name>
</gene>
<dbReference type="Proteomes" id="UP000786693">
    <property type="component" value="Unassembled WGS sequence"/>
</dbReference>
<dbReference type="InterPro" id="IPR011698">
    <property type="entry name" value="GATase_3"/>
</dbReference>
<dbReference type="PANTHER" id="PTHR21343:SF1">
    <property type="entry name" value="COBYRIC ACID SYNTHASE"/>
    <property type="match status" value="1"/>
</dbReference>
<dbReference type="PROSITE" id="PS51274">
    <property type="entry name" value="GATASE_COBBQ"/>
    <property type="match status" value="1"/>
</dbReference>
<evidence type="ECO:0000256" key="2">
    <source>
        <dbReference type="ARBA" id="ARBA00006205"/>
    </source>
</evidence>
<dbReference type="InterPro" id="IPR002586">
    <property type="entry name" value="CobQ/CobB/MinD/ParA_Nub-bd_dom"/>
</dbReference>
<dbReference type="HAMAP" id="MF_00028">
    <property type="entry name" value="CobQ"/>
    <property type="match status" value="1"/>
</dbReference>
<protein>
    <recommendedName>
        <fullName evidence="3 7">Cobyric acid synthase</fullName>
    </recommendedName>
</protein>
<accession>A0ABQ4NHB3</accession>
<comment type="similarity">
    <text evidence="2 7">Belongs to the CobB/CobQ family. CobQ subfamily.</text>
</comment>
<evidence type="ECO:0000259" key="9">
    <source>
        <dbReference type="Pfam" id="PF07685"/>
    </source>
</evidence>
<dbReference type="InterPro" id="IPR029062">
    <property type="entry name" value="Class_I_gatase-like"/>
</dbReference>
<comment type="caution">
    <text evidence="10">The sequence shown here is derived from an EMBL/GenBank/DDBJ whole genome shotgun (WGS) entry which is preliminary data.</text>
</comment>
<dbReference type="CDD" id="cd05389">
    <property type="entry name" value="CobQ_N"/>
    <property type="match status" value="1"/>
</dbReference>
<feature type="active site" evidence="7">
    <location>
        <position position="427"/>
    </location>
</feature>
<dbReference type="InterPro" id="IPR047045">
    <property type="entry name" value="CobQ_N"/>
</dbReference>
<proteinExistence type="inferred from homology"/>
<dbReference type="CDD" id="cd01750">
    <property type="entry name" value="GATase1_CobQ"/>
    <property type="match status" value="1"/>
</dbReference>
<dbReference type="InterPro" id="IPR027417">
    <property type="entry name" value="P-loop_NTPase"/>
</dbReference>
<comment type="pathway">
    <text evidence="1 7">Cofactor biosynthesis; adenosylcobalamin biosynthesis.</text>
</comment>
<evidence type="ECO:0000256" key="3">
    <source>
        <dbReference type="ARBA" id="ARBA00019833"/>
    </source>
</evidence>
<keyword evidence="5 7" id="KW-0315">Glutamine amidotransferase</keyword>
<evidence type="ECO:0000256" key="4">
    <source>
        <dbReference type="ARBA" id="ARBA00022573"/>
    </source>
</evidence>
<keyword evidence="11" id="KW-1185">Reference proteome</keyword>
<dbReference type="SUPFAM" id="SSF52540">
    <property type="entry name" value="P-loop containing nucleoside triphosphate hydrolases"/>
    <property type="match status" value="1"/>
</dbReference>
<evidence type="ECO:0000256" key="1">
    <source>
        <dbReference type="ARBA" id="ARBA00004953"/>
    </source>
</evidence>
<dbReference type="InterPro" id="IPR033949">
    <property type="entry name" value="CobQ_GATase1"/>
</dbReference>
<comment type="function">
    <text evidence="6 7">Catalyzes amidations at positions B, D, E, and G on adenosylcobyrinic A,C-diamide. NH(2) groups are provided by glutamine, and one molecule of ATP is hydrogenolyzed for each amidation.</text>
</comment>
<evidence type="ECO:0000259" key="8">
    <source>
        <dbReference type="Pfam" id="PF01656"/>
    </source>
</evidence>